<sequence length="76" mass="7380">MDAGASRPAASFAGAAVGAEIAAGSALVTRLEESDEVARGTGSAGVTGGVAIESWLSKVVGGRSDGLTCCSSMIDY</sequence>
<organism evidence="1">
    <name type="scientific">Arundo donax</name>
    <name type="common">Giant reed</name>
    <name type="synonym">Donax arundinaceus</name>
    <dbReference type="NCBI Taxonomy" id="35708"/>
    <lineage>
        <taxon>Eukaryota</taxon>
        <taxon>Viridiplantae</taxon>
        <taxon>Streptophyta</taxon>
        <taxon>Embryophyta</taxon>
        <taxon>Tracheophyta</taxon>
        <taxon>Spermatophyta</taxon>
        <taxon>Magnoliopsida</taxon>
        <taxon>Liliopsida</taxon>
        <taxon>Poales</taxon>
        <taxon>Poaceae</taxon>
        <taxon>PACMAD clade</taxon>
        <taxon>Arundinoideae</taxon>
        <taxon>Arundineae</taxon>
        <taxon>Arundo</taxon>
    </lineage>
</organism>
<protein>
    <submittedName>
        <fullName evidence="1">Uncharacterized protein</fullName>
    </submittedName>
</protein>
<proteinExistence type="predicted"/>
<reference evidence="1" key="1">
    <citation type="submission" date="2014-09" db="EMBL/GenBank/DDBJ databases">
        <authorList>
            <person name="Magalhaes I.L.F."/>
            <person name="Oliveira U."/>
            <person name="Santos F.R."/>
            <person name="Vidigal T.H.D.A."/>
            <person name="Brescovit A.D."/>
            <person name="Santos A.J."/>
        </authorList>
    </citation>
    <scope>NUCLEOTIDE SEQUENCE</scope>
    <source>
        <tissue evidence="1">Shoot tissue taken approximately 20 cm above the soil surface</tissue>
    </source>
</reference>
<evidence type="ECO:0000313" key="1">
    <source>
        <dbReference type="EMBL" id="JAD75421.1"/>
    </source>
</evidence>
<dbReference type="EMBL" id="GBRH01222474">
    <property type="protein sequence ID" value="JAD75421.1"/>
    <property type="molecule type" value="Transcribed_RNA"/>
</dbReference>
<dbReference type="AlphaFoldDB" id="A0A0A9CIL1"/>
<reference evidence="1" key="2">
    <citation type="journal article" date="2015" name="Data Brief">
        <title>Shoot transcriptome of the giant reed, Arundo donax.</title>
        <authorList>
            <person name="Barrero R.A."/>
            <person name="Guerrero F.D."/>
            <person name="Moolhuijzen P."/>
            <person name="Goolsby J.A."/>
            <person name="Tidwell J."/>
            <person name="Bellgard S.E."/>
            <person name="Bellgard M.I."/>
        </authorList>
    </citation>
    <scope>NUCLEOTIDE SEQUENCE</scope>
    <source>
        <tissue evidence="1">Shoot tissue taken approximately 20 cm above the soil surface</tissue>
    </source>
</reference>
<accession>A0A0A9CIL1</accession>
<name>A0A0A9CIL1_ARUDO</name>